<dbReference type="STRING" id="361077.A0A151ZAK0"/>
<dbReference type="InterPro" id="IPR051330">
    <property type="entry name" value="Phosphatase_reg/MetRdx"/>
</dbReference>
<comment type="similarity">
    <text evidence="1">Belongs to the TIP41 family.</text>
</comment>
<dbReference type="PANTHER" id="PTHR21021">
    <property type="entry name" value="GAF/PUTATIVE CYTOSKELETAL PROTEIN"/>
    <property type="match status" value="1"/>
</dbReference>
<dbReference type="GO" id="GO:0031929">
    <property type="term" value="P:TOR signaling"/>
    <property type="evidence" value="ECO:0007669"/>
    <property type="project" value="TreeGrafter"/>
</dbReference>
<name>A0A151ZAK0_TIELA</name>
<sequence>MTTGIHSNNNSNNNFKLLKTGIEIAGWNIITQNKPILRSTEKDEWEESLKLNSLPEMIYGNNFIRLSNQKISMIFNAHDALKLCPKESDESIKVSYAKKWQEINKSTFEGTDNNEPKKKYDWTYSTTYKGTIIYNDQTILNETPIELIEATEEQINIEKLKRPVPILFYDDILLYEDELADNGTSILSVKIRVMNDSFFLLLRYYLRVDDVIVRAYDTRIYHEFDKSYLLREFSVKETNFDTIKHLFEKDPSLLTNSDFIVTKLPTVSTKIDKILIK</sequence>
<dbReference type="InterPro" id="IPR007303">
    <property type="entry name" value="TIP41-like"/>
</dbReference>
<dbReference type="EMBL" id="LODT01000035">
    <property type="protein sequence ID" value="KYQ90965.1"/>
    <property type="molecule type" value="Genomic_DNA"/>
</dbReference>
<proteinExistence type="inferred from homology"/>
<dbReference type="Proteomes" id="UP000076078">
    <property type="component" value="Unassembled WGS sequence"/>
</dbReference>
<accession>A0A151ZAK0</accession>
<dbReference type="GO" id="GO:0005829">
    <property type="term" value="C:cytosol"/>
    <property type="evidence" value="ECO:0007669"/>
    <property type="project" value="TreeGrafter"/>
</dbReference>
<dbReference type="PANTHER" id="PTHR21021:SF16">
    <property type="entry name" value="TIP41-LIKE PROTEIN"/>
    <property type="match status" value="1"/>
</dbReference>
<evidence type="ECO:0008006" key="4">
    <source>
        <dbReference type="Google" id="ProtNLM"/>
    </source>
</evidence>
<keyword evidence="3" id="KW-1185">Reference proteome</keyword>
<evidence type="ECO:0000313" key="2">
    <source>
        <dbReference type="EMBL" id="KYQ90965.1"/>
    </source>
</evidence>
<gene>
    <name evidence="2" type="ORF">DLAC_07849</name>
</gene>
<evidence type="ECO:0000313" key="3">
    <source>
        <dbReference type="Proteomes" id="UP000076078"/>
    </source>
</evidence>
<dbReference type="InParanoid" id="A0A151ZAK0"/>
<dbReference type="Pfam" id="PF04176">
    <property type="entry name" value="TIP41"/>
    <property type="match status" value="1"/>
</dbReference>
<dbReference type="OrthoDB" id="10253878at2759"/>
<dbReference type="OMA" id="CEYRFRI"/>
<dbReference type="FunCoup" id="A0A151ZAK0">
    <property type="interactions" value="660"/>
</dbReference>
<comment type="caution">
    <text evidence="2">The sequence shown here is derived from an EMBL/GenBank/DDBJ whole genome shotgun (WGS) entry which is preliminary data.</text>
</comment>
<reference evidence="2 3" key="1">
    <citation type="submission" date="2015-12" db="EMBL/GenBank/DDBJ databases">
        <title>Dictyostelia acquired genes for synthesis and detection of signals that induce cell-type specialization by lateral gene transfer from prokaryotes.</title>
        <authorList>
            <person name="Gloeckner G."/>
            <person name="Schaap P."/>
        </authorList>
    </citation>
    <scope>NUCLEOTIDE SEQUENCE [LARGE SCALE GENOMIC DNA]</scope>
    <source>
        <strain evidence="2 3">TK</strain>
    </source>
</reference>
<dbReference type="AlphaFoldDB" id="A0A151ZAK0"/>
<protein>
    <recommendedName>
        <fullName evidence="4">TIP41-like protein</fullName>
    </recommendedName>
</protein>
<evidence type="ECO:0000256" key="1">
    <source>
        <dbReference type="ARBA" id="ARBA00006658"/>
    </source>
</evidence>
<organism evidence="2 3">
    <name type="scientific">Tieghemostelium lacteum</name>
    <name type="common">Slime mold</name>
    <name type="synonym">Dictyostelium lacteum</name>
    <dbReference type="NCBI Taxonomy" id="361077"/>
    <lineage>
        <taxon>Eukaryota</taxon>
        <taxon>Amoebozoa</taxon>
        <taxon>Evosea</taxon>
        <taxon>Eumycetozoa</taxon>
        <taxon>Dictyostelia</taxon>
        <taxon>Dictyosteliales</taxon>
        <taxon>Raperosteliaceae</taxon>
        <taxon>Tieghemostelium</taxon>
    </lineage>
</organism>